<dbReference type="Proteomes" id="UP000632377">
    <property type="component" value="Unassembled WGS sequence"/>
</dbReference>
<protein>
    <submittedName>
        <fullName evidence="1">Pyridoxamine 5'-phosphate oxidase family protein</fullName>
    </submittedName>
</protein>
<dbReference type="PANTHER" id="PTHR34071:SF2">
    <property type="entry name" value="FLAVIN-NUCLEOTIDE-BINDING PROTEIN"/>
    <property type="match status" value="1"/>
</dbReference>
<reference evidence="1 2" key="1">
    <citation type="submission" date="2021-01" db="EMBL/GenBank/DDBJ databases">
        <title>Genome public.</title>
        <authorList>
            <person name="Liu C."/>
            <person name="Sun Q."/>
        </authorList>
    </citation>
    <scope>NUCLEOTIDE SEQUENCE [LARGE SCALE GENOMIC DNA]</scope>
    <source>
        <strain evidence="1 2">YIM B02515</strain>
    </source>
</reference>
<proteinExistence type="predicted"/>
<evidence type="ECO:0000313" key="1">
    <source>
        <dbReference type="EMBL" id="MBL4938289.1"/>
    </source>
</evidence>
<organism evidence="1 2">
    <name type="scientific">Clostridium rhizosphaerae</name>
    <dbReference type="NCBI Taxonomy" id="2803861"/>
    <lineage>
        <taxon>Bacteria</taxon>
        <taxon>Bacillati</taxon>
        <taxon>Bacillota</taxon>
        <taxon>Clostridia</taxon>
        <taxon>Eubacteriales</taxon>
        <taxon>Clostridiaceae</taxon>
        <taxon>Clostridium</taxon>
    </lineage>
</organism>
<dbReference type="Gene3D" id="2.30.110.10">
    <property type="entry name" value="Electron Transport, Fmn-binding Protein, Chain A"/>
    <property type="match status" value="1"/>
</dbReference>
<comment type="caution">
    <text evidence="1">The sequence shown here is derived from an EMBL/GenBank/DDBJ whole genome shotgun (WGS) entry which is preliminary data.</text>
</comment>
<evidence type="ECO:0000313" key="2">
    <source>
        <dbReference type="Proteomes" id="UP000632377"/>
    </source>
</evidence>
<keyword evidence="2" id="KW-1185">Reference proteome</keyword>
<name>A0ABS1TFY8_9CLOT</name>
<dbReference type="InterPro" id="IPR024747">
    <property type="entry name" value="Pyridox_Oxase-rel"/>
</dbReference>
<gene>
    <name evidence="1" type="ORF">JK636_21485</name>
</gene>
<sequence>MFKEMRKSQREIFNEDINSILKNGEYGVLATVGENGYPSATPLSYVYLNNAVYFHCAVEGSKLDNIKYNNKVSFNVVGKTKVLAEQFSTEYESVIIFGHAFETAGDEKKDALMAIADKYSPDFKKEGLAYIDRAINKTCVVKIEIDKITGKARR</sequence>
<dbReference type="InterPro" id="IPR012349">
    <property type="entry name" value="Split_barrel_FMN-bd"/>
</dbReference>
<dbReference type="RefSeq" id="WP_202751012.1">
    <property type="nucleotide sequence ID" value="NZ_JAESWC010000018.1"/>
</dbReference>
<dbReference type="Pfam" id="PF12900">
    <property type="entry name" value="Pyridox_ox_2"/>
    <property type="match status" value="1"/>
</dbReference>
<dbReference type="EMBL" id="JAESWC010000018">
    <property type="protein sequence ID" value="MBL4938289.1"/>
    <property type="molecule type" value="Genomic_DNA"/>
</dbReference>
<dbReference type="PANTHER" id="PTHR34071">
    <property type="entry name" value="5-NITROIMIDAZOLE ANTIBIOTICS RESISTANCE PROTEIN, NIMA-FAMILY-RELATED PROTEIN-RELATED"/>
    <property type="match status" value="1"/>
</dbReference>
<dbReference type="SUPFAM" id="SSF50475">
    <property type="entry name" value="FMN-binding split barrel"/>
    <property type="match status" value="1"/>
</dbReference>
<accession>A0ABS1TFY8</accession>